<comment type="subcellular location">
    <subcellularLocation>
        <location evidence="6">Cytoplasm</location>
    </subcellularLocation>
</comment>
<organism evidence="8 9">
    <name type="scientific">Loigolactobacillus zhaoyuanensis</name>
    <dbReference type="NCBI Taxonomy" id="2486017"/>
    <lineage>
        <taxon>Bacteria</taxon>
        <taxon>Bacillati</taxon>
        <taxon>Bacillota</taxon>
        <taxon>Bacilli</taxon>
        <taxon>Lactobacillales</taxon>
        <taxon>Lactobacillaceae</taxon>
        <taxon>Loigolactobacillus</taxon>
    </lineage>
</organism>
<comment type="function">
    <text evidence="6">Catalyzes the phosphorylation of D-fructose 6-phosphate, the first committing step of glycolysis. Uses inorganic phosphate (PPi) as phosphoryl donor instead of ATP like common ATP-dependent phosphofructokinases (ATP-PFKs), which renders the reaction reversible, and can thus function both in glycolysis and gluconeogenesis. Consistently, PPi-PFK can replace the enzymes of both the forward (ATP-PFK) and reverse (fructose-bisphosphatase (FBPase)) reactions.</text>
</comment>
<evidence type="ECO:0000256" key="6">
    <source>
        <dbReference type="HAMAP-Rule" id="MF_01978"/>
    </source>
</evidence>
<accession>A0ABW8UBI4</accession>
<evidence type="ECO:0000313" key="9">
    <source>
        <dbReference type="Proteomes" id="UP001625389"/>
    </source>
</evidence>
<dbReference type="PANTHER" id="PTHR45770">
    <property type="entry name" value="ATP-DEPENDENT 6-PHOSPHOFRUCTOKINASE 1"/>
    <property type="match status" value="1"/>
</dbReference>
<evidence type="ECO:0000256" key="2">
    <source>
        <dbReference type="ARBA" id="ARBA00022679"/>
    </source>
</evidence>
<feature type="active site" description="Proton acceptor" evidence="6">
    <location>
        <position position="134"/>
    </location>
</feature>
<dbReference type="Proteomes" id="UP001625389">
    <property type="component" value="Unassembled WGS sequence"/>
</dbReference>
<dbReference type="EC" id="2.7.1.90" evidence="6"/>
<dbReference type="Gene3D" id="3.40.50.450">
    <property type="match status" value="1"/>
</dbReference>
<proteinExistence type="inferred from homology"/>
<evidence type="ECO:0000256" key="1">
    <source>
        <dbReference type="ARBA" id="ARBA00001946"/>
    </source>
</evidence>
<keyword evidence="3 6" id="KW-0479">Metal-binding</keyword>
<dbReference type="InterPro" id="IPR011404">
    <property type="entry name" value="PPi-PFK"/>
</dbReference>
<gene>
    <name evidence="6" type="primary">pfp</name>
    <name evidence="8" type="ORF">ACEN34_03840</name>
</gene>
<comment type="subunit">
    <text evidence="6">Homodimer.</text>
</comment>
<feature type="binding site" evidence="6">
    <location>
        <position position="11"/>
    </location>
    <ligand>
        <name>diphosphate</name>
        <dbReference type="ChEBI" id="CHEBI:33019"/>
    </ligand>
</feature>
<protein>
    <recommendedName>
        <fullName evidence="6">Pyrophosphate--fructose 6-phosphate 1-phosphotransferase</fullName>
        <ecNumber evidence="6">2.7.1.90</ecNumber>
    </recommendedName>
    <alternativeName>
        <fullName evidence="6">6-phosphofructokinase, pyrophosphate dependent</fullName>
    </alternativeName>
    <alternativeName>
        <fullName evidence="6">PPi-dependent phosphofructokinase</fullName>
        <shortName evidence="6">PPi-PFK</shortName>
    </alternativeName>
    <alternativeName>
        <fullName evidence="6">Pyrophosphate-dependent 6-phosphofructose-1-kinase</fullName>
    </alternativeName>
</protein>
<comment type="similarity">
    <text evidence="6">Belongs to the phosphofructokinase type A (PFKA) family. PPi-dependent PFK group II subfamily. Clade 'B2' sub-subfamily.</text>
</comment>
<dbReference type="InterPro" id="IPR022953">
    <property type="entry name" value="ATP_PFK"/>
</dbReference>
<feature type="domain" description="Phosphofructokinase" evidence="7">
    <location>
        <begin position="4"/>
        <end position="311"/>
    </location>
</feature>
<dbReference type="SUPFAM" id="SSF53784">
    <property type="entry name" value="Phosphofructokinase"/>
    <property type="match status" value="1"/>
</dbReference>
<reference evidence="8 9" key="1">
    <citation type="submission" date="2024-08" db="EMBL/GenBank/DDBJ databases">
        <authorList>
            <person name="Arias E."/>
        </authorList>
    </citation>
    <scope>NUCLEOTIDE SEQUENCE [LARGE SCALE GENOMIC DNA]</scope>
    <source>
        <strain evidence="8 9">FAM 25317</strain>
    </source>
</reference>
<evidence type="ECO:0000256" key="4">
    <source>
        <dbReference type="ARBA" id="ARBA00022777"/>
    </source>
</evidence>
<dbReference type="Pfam" id="PF00365">
    <property type="entry name" value="PFK"/>
    <property type="match status" value="1"/>
</dbReference>
<keyword evidence="4 6" id="KW-0418">Kinase</keyword>
<keyword evidence="6" id="KW-0963">Cytoplasm</keyword>
<dbReference type="RefSeq" id="WP_407137067.1">
    <property type="nucleotide sequence ID" value="NZ_JBGQPK010000009.1"/>
</dbReference>
<evidence type="ECO:0000259" key="7">
    <source>
        <dbReference type="Pfam" id="PF00365"/>
    </source>
</evidence>
<keyword evidence="9" id="KW-1185">Reference proteome</keyword>
<dbReference type="Gene3D" id="3.40.50.460">
    <property type="entry name" value="Phosphofructokinase domain"/>
    <property type="match status" value="1"/>
</dbReference>
<evidence type="ECO:0000313" key="8">
    <source>
        <dbReference type="EMBL" id="MFL2028743.1"/>
    </source>
</evidence>
<comment type="caution">
    <text evidence="6">Lacks conserved residue(s) required for the propagation of feature annotation.</text>
</comment>
<evidence type="ECO:0000256" key="3">
    <source>
        <dbReference type="ARBA" id="ARBA00022723"/>
    </source>
</evidence>
<evidence type="ECO:0000256" key="5">
    <source>
        <dbReference type="ARBA" id="ARBA00022842"/>
    </source>
</evidence>
<keyword evidence="6" id="KW-0324">Glycolysis</keyword>
<name>A0ABW8UBI4_9LACO</name>
<comment type="caution">
    <text evidence="8">The sequence shown here is derived from an EMBL/GenBank/DDBJ whole genome shotgun (WGS) entry which is preliminary data.</text>
</comment>
<dbReference type="GO" id="GO:0047334">
    <property type="term" value="F:diphosphate-fructose-6-phosphate 1-phosphotransferase activity"/>
    <property type="evidence" value="ECO:0007669"/>
    <property type="project" value="UniProtKB-EC"/>
</dbReference>
<keyword evidence="5 6" id="KW-0460">Magnesium</keyword>
<dbReference type="InterPro" id="IPR035966">
    <property type="entry name" value="PKF_sf"/>
</dbReference>
<dbReference type="InterPro" id="IPR000023">
    <property type="entry name" value="Phosphofructokinase_dom"/>
</dbReference>
<dbReference type="InterPro" id="IPR050929">
    <property type="entry name" value="PFKA"/>
</dbReference>
<feature type="binding site" evidence="6">
    <location>
        <position position="104"/>
    </location>
    <ligand>
        <name>Mg(2+)</name>
        <dbReference type="ChEBI" id="CHEBI:18420"/>
        <note>catalytic</note>
    </ligand>
</feature>
<dbReference type="HAMAP" id="MF_01978">
    <property type="entry name" value="Phosphofructokinase_II_B2"/>
    <property type="match status" value="1"/>
</dbReference>
<dbReference type="PRINTS" id="PR00476">
    <property type="entry name" value="PHFRCTKINASE"/>
</dbReference>
<dbReference type="EMBL" id="JBGQPK010000009">
    <property type="protein sequence ID" value="MFL2028743.1"/>
    <property type="molecule type" value="Genomic_DNA"/>
</dbReference>
<feature type="binding site" evidence="6">
    <location>
        <begin position="177"/>
        <end position="179"/>
    </location>
    <ligand>
        <name>substrate</name>
    </ligand>
</feature>
<comment type="catalytic activity">
    <reaction evidence="6">
        <text>beta-D-fructose 6-phosphate + diphosphate = beta-D-fructose 1,6-bisphosphate + phosphate + H(+)</text>
        <dbReference type="Rhea" id="RHEA:13613"/>
        <dbReference type="ChEBI" id="CHEBI:15378"/>
        <dbReference type="ChEBI" id="CHEBI:32966"/>
        <dbReference type="ChEBI" id="CHEBI:33019"/>
        <dbReference type="ChEBI" id="CHEBI:43474"/>
        <dbReference type="ChEBI" id="CHEBI:57634"/>
        <dbReference type="EC" id="2.7.1.90"/>
    </reaction>
</comment>
<dbReference type="PIRSF" id="PIRSF036483">
    <property type="entry name" value="PFK_XF0274"/>
    <property type="match status" value="1"/>
</dbReference>
<feature type="site" description="Important for catalytic activity; stabilizes the transition state when the phosphoryl donor is PPi" evidence="6">
    <location>
        <position position="131"/>
    </location>
</feature>
<feature type="binding site" evidence="6">
    <location>
        <begin position="132"/>
        <end position="134"/>
    </location>
    <ligand>
        <name>substrate</name>
    </ligand>
</feature>
<sequence>MQRLLVIHGGGPTAVLNSSLYGVITAGQEQQLQVLGARNGIAGLLKNDFIELSDRSIKEITALLQSPGTAIGSSRTPLEQEDYFHLVEQLQRNHFDYVVLSGGNGTMTTSHHLAVACKTAGTEIKVLGIPKTIDNDLTGIDHAPGFLSAANYIRQTVREIAADVISLPIHVCIIELMGRDAGWLTAAAALADQVGGRLAPDLIYVPERPFSMTQFLNDVQAIYTQKHEVVVVVAEGLKQATGQPIVPASFQVGRAVYFGEVGHYLAEQVVKQLGIKARSEKPGLAGRASIATQTARDRHEAVMAGQLAVTAVLAGQTDQMVGLLSDNSAETQYQLIPLANIAQQTRQLPEHFINSAGNGITPAYAQWLGARLTDTPLSTIVNFN</sequence>
<keyword evidence="2 6" id="KW-0808">Transferase</keyword>
<dbReference type="NCBIfam" id="NF010675">
    <property type="entry name" value="PRK14072.1"/>
    <property type="match status" value="1"/>
</dbReference>
<comment type="cofactor">
    <cofactor evidence="1 6">
        <name>Mg(2+)</name>
        <dbReference type="ChEBI" id="CHEBI:18420"/>
    </cofactor>
</comment>
<comment type="pathway">
    <text evidence="6">Carbohydrate degradation; glycolysis; D-glyceraldehyde 3-phosphate and glycerone phosphate from D-glucose: step 3/4.</text>
</comment>
<feature type="binding site" evidence="6">
    <location>
        <position position="235"/>
    </location>
    <ligand>
        <name>substrate</name>
    </ligand>
</feature>
<comment type="activity regulation">
    <text evidence="6">Non-allosteric.</text>
</comment>